<dbReference type="InterPro" id="IPR019446">
    <property type="entry name" value="BMT5-like"/>
</dbReference>
<evidence type="ECO:0000256" key="1">
    <source>
        <dbReference type="SAM" id="MobiDB-lite"/>
    </source>
</evidence>
<dbReference type="GO" id="GO:0070042">
    <property type="term" value="F:rRNA (uridine-N3-)-methyltransferase activity"/>
    <property type="evidence" value="ECO:0007669"/>
    <property type="project" value="InterPro"/>
</dbReference>
<dbReference type="Proteomes" id="UP000812966">
    <property type="component" value="Unassembled WGS sequence"/>
</dbReference>
<feature type="domain" description="25S rRNA (uridine-N(3))-methyltransferase BMT5-like" evidence="2">
    <location>
        <begin position="94"/>
        <end position="391"/>
    </location>
</feature>
<dbReference type="PANTHER" id="PTHR11538:SF26">
    <property type="entry name" value="FERREDOXIN-FOLD ANTICODON-BINDING DOMAIN-CONTAINING PROTEIN 1"/>
    <property type="match status" value="1"/>
</dbReference>
<sequence length="440" mass="48199">MVKGGSLKAALVAQQAKAARKAAQVKVQEALERKEKSMSGGNKQKNRRDKQQEKNLSKMQAAIEAAGTTEGGKEKQPYRPRTLTYPFDATDTILLIGEGDFSYTLSILSPPHNHPAQRVLATAYDSEKECYEKYPAAEETVSKIRALGARVEFGLDAGAIEKCKAVGKAKTWSRIVFNFPHAGAGIKDQDRNILTNQHLLLTFFRSAAPFLTEGPSRFAINKNDKVKGRPNTLRKLGGYGLEEDEDVPVEEDEEMAELDGEAVEGEGVPGSDAGSQAEEEDEDIGIDIDEYLAQNSKVEDLGVKPKPVAVEETDPSAPPRTQGTILVTLKDSIPYTLWNLKALATRPADTLATHPLFAALNRNKTMGVQPRYTVCRSFAFVPDLYPGYAHVKTRGAAASNKRDVDDVIARGTGGTRTWEFALKARERRGGKSFRGKPRRP</sequence>
<evidence type="ECO:0000313" key="3">
    <source>
        <dbReference type="EMBL" id="KAG7553535.1"/>
    </source>
</evidence>
<dbReference type="GO" id="GO:0070475">
    <property type="term" value="P:rRNA base methylation"/>
    <property type="evidence" value="ECO:0007669"/>
    <property type="project" value="InterPro"/>
</dbReference>
<evidence type="ECO:0000259" key="2">
    <source>
        <dbReference type="Pfam" id="PF10354"/>
    </source>
</evidence>
<keyword evidence="4" id="KW-1185">Reference proteome</keyword>
<reference evidence="3" key="1">
    <citation type="submission" date="2020-04" db="EMBL/GenBank/DDBJ databases">
        <title>Analysis of mating type loci in Filobasidium floriforme.</title>
        <authorList>
            <person name="Nowrousian M."/>
        </authorList>
    </citation>
    <scope>NUCLEOTIDE SEQUENCE</scope>
    <source>
        <strain evidence="3">CBS 6242</strain>
    </source>
</reference>
<feature type="region of interest" description="Disordered" evidence="1">
    <location>
        <begin position="235"/>
        <end position="280"/>
    </location>
</feature>
<comment type="caution">
    <text evidence="3">The sequence shown here is derived from an EMBL/GenBank/DDBJ whole genome shotgun (WGS) entry which is preliminary data.</text>
</comment>
<name>A0A8K0JLJ2_9TREE</name>
<dbReference type="Pfam" id="PF10354">
    <property type="entry name" value="BMT5-like"/>
    <property type="match status" value="1"/>
</dbReference>
<dbReference type="AlphaFoldDB" id="A0A8K0JLJ2"/>
<dbReference type="EMBL" id="JABELV010000053">
    <property type="protein sequence ID" value="KAG7553535.1"/>
    <property type="molecule type" value="Genomic_DNA"/>
</dbReference>
<gene>
    <name evidence="3" type="ORF">FFLO_03042</name>
</gene>
<accession>A0A8K0JLJ2</accession>
<feature type="region of interest" description="Disordered" evidence="1">
    <location>
        <begin position="22"/>
        <end position="57"/>
    </location>
</feature>
<dbReference type="GO" id="GO:0005737">
    <property type="term" value="C:cytoplasm"/>
    <property type="evidence" value="ECO:0007669"/>
    <property type="project" value="TreeGrafter"/>
</dbReference>
<protein>
    <recommendedName>
        <fullName evidence="2">25S rRNA (uridine-N(3))-methyltransferase BMT5-like domain-containing protein</fullName>
    </recommendedName>
</protein>
<proteinExistence type="predicted"/>
<dbReference type="PANTHER" id="PTHR11538">
    <property type="entry name" value="PHENYLALANYL-TRNA SYNTHETASE"/>
    <property type="match status" value="1"/>
</dbReference>
<evidence type="ECO:0000313" key="4">
    <source>
        <dbReference type="Proteomes" id="UP000812966"/>
    </source>
</evidence>
<organism evidence="3 4">
    <name type="scientific">Filobasidium floriforme</name>
    <dbReference type="NCBI Taxonomy" id="5210"/>
    <lineage>
        <taxon>Eukaryota</taxon>
        <taxon>Fungi</taxon>
        <taxon>Dikarya</taxon>
        <taxon>Basidiomycota</taxon>
        <taxon>Agaricomycotina</taxon>
        <taxon>Tremellomycetes</taxon>
        <taxon>Filobasidiales</taxon>
        <taxon>Filobasidiaceae</taxon>
        <taxon>Filobasidium</taxon>
    </lineage>
</organism>
<feature type="compositionally biased region" description="Acidic residues" evidence="1">
    <location>
        <begin position="241"/>
        <end position="264"/>
    </location>
</feature>